<evidence type="ECO:0000313" key="15">
    <source>
        <dbReference type="Proteomes" id="UP000827889"/>
    </source>
</evidence>
<keyword evidence="15" id="KW-1185">Reference proteome</keyword>
<keyword evidence="5" id="KW-0547">Nucleotide-binding</keyword>
<keyword evidence="4 12" id="KW-0732">Signal</keyword>
<evidence type="ECO:0000256" key="5">
    <source>
        <dbReference type="ARBA" id="ARBA00022741"/>
    </source>
</evidence>
<comment type="similarity">
    <text evidence="1">Belongs to the glycosyl hydrolase 18 family. Chitinase class V subfamily.</text>
</comment>
<feature type="domain" description="Protein kinase" evidence="13">
    <location>
        <begin position="464"/>
        <end position="750"/>
    </location>
</feature>
<dbReference type="GO" id="GO:0005886">
    <property type="term" value="C:plasma membrane"/>
    <property type="evidence" value="ECO:0007669"/>
    <property type="project" value="TreeGrafter"/>
</dbReference>
<evidence type="ECO:0000256" key="3">
    <source>
        <dbReference type="ARBA" id="ARBA00022679"/>
    </source>
</evidence>
<evidence type="ECO:0000256" key="9">
    <source>
        <dbReference type="ARBA" id="ARBA00023180"/>
    </source>
</evidence>
<dbReference type="InterPro" id="IPR017853">
    <property type="entry name" value="GH"/>
</dbReference>
<proteinExistence type="inferred from homology"/>
<evidence type="ECO:0000256" key="4">
    <source>
        <dbReference type="ARBA" id="ARBA00022729"/>
    </source>
</evidence>
<keyword evidence="8" id="KW-0067">ATP-binding</keyword>
<dbReference type="PROSITE" id="PS00108">
    <property type="entry name" value="PROTEIN_KINASE_ST"/>
    <property type="match status" value="1"/>
</dbReference>
<evidence type="ECO:0000256" key="10">
    <source>
        <dbReference type="ARBA" id="ARBA00023295"/>
    </source>
</evidence>
<evidence type="ECO:0000256" key="2">
    <source>
        <dbReference type="ARBA" id="ARBA00022527"/>
    </source>
</evidence>
<dbReference type="RefSeq" id="XP_030546713.1">
    <property type="nucleotide sequence ID" value="XM_030690853.2"/>
</dbReference>
<gene>
    <name evidence="16" type="primary">LOC115752597</name>
</gene>
<accession>A0A8B8QJL6</accession>
<keyword evidence="2" id="KW-0723">Serine/threonine-protein kinase</keyword>
<keyword evidence="11" id="KW-0812">Transmembrane</keyword>
<dbReference type="InterPro" id="IPR000719">
    <property type="entry name" value="Prot_kinase_dom"/>
</dbReference>
<dbReference type="CDD" id="cd14066">
    <property type="entry name" value="STKc_IRAK"/>
    <property type="match status" value="1"/>
</dbReference>
<dbReference type="SMART" id="SM00220">
    <property type="entry name" value="S_TKc"/>
    <property type="match status" value="1"/>
</dbReference>
<dbReference type="Gene3D" id="1.10.510.10">
    <property type="entry name" value="Transferase(Phosphotransferase) domain 1"/>
    <property type="match status" value="1"/>
</dbReference>
<dbReference type="InterPro" id="IPR011009">
    <property type="entry name" value="Kinase-like_dom_sf"/>
</dbReference>
<dbReference type="PANTHER" id="PTHR27002:SF1038">
    <property type="entry name" value="G-TYPE LECTIN S-RECEPTOR-LIKE SERINE_THREONINE-PROTEIN KINASE CES101"/>
    <property type="match status" value="1"/>
</dbReference>
<evidence type="ECO:0000313" key="16">
    <source>
        <dbReference type="RefSeq" id="XP_030546713.1"/>
    </source>
</evidence>
<dbReference type="GO" id="GO:0004674">
    <property type="term" value="F:protein serine/threonine kinase activity"/>
    <property type="evidence" value="ECO:0007669"/>
    <property type="project" value="UniProtKB-KW"/>
</dbReference>
<dbReference type="Gene3D" id="3.20.20.80">
    <property type="entry name" value="Glycosidases"/>
    <property type="match status" value="1"/>
</dbReference>
<keyword evidence="10" id="KW-0326">Glycosidase</keyword>
<dbReference type="PROSITE" id="PS50011">
    <property type="entry name" value="PROTEIN_KINASE_DOM"/>
    <property type="match status" value="1"/>
</dbReference>
<dbReference type="InterPro" id="IPR001245">
    <property type="entry name" value="Ser-Thr/Tyr_kinase_cat_dom"/>
</dbReference>
<dbReference type="SUPFAM" id="SSF54556">
    <property type="entry name" value="Chitinase insertion domain"/>
    <property type="match status" value="1"/>
</dbReference>
<dbReference type="GO" id="GO:0005524">
    <property type="term" value="F:ATP binding"/>
    <property type="evidence" value="ECO:0007669"/>
    <property type="project" value="UniProtKB-KW"/>
</dbReference>
<dbReference type="InterPro" id="IPR011583">
    <property type="entry name" value="Chitinase_II/V-like_cat"/>
</dbReference>
<dbReference type="GO" id="GO:0016798">
    <property type="term" value="F:hydrolase activity, acting on glycosyl bonds"/>
    <property type="evidence" value="ECO:0007669"/>
    <property type="project" value="UniProtKB-KW"/>
</dbReference>
<dbReference type="Gene3D" id="3.10.50.10">
    <property type="match status" value="1"/>
</dbReference>
<evidence type="ECO:0000256" key="7">
    <source>
        <dbReference type="ARBA" id="ARBA00022801"/>
    </source>
</evidence>
<reference evidence="16" key="1">
    <citation type="submission" date="2025-08" db="UniProtKB">
        <authorList>
            <consortium name="RefSeq"/>
        </authorList>
    </citation>
    <scope>IDENTIFICATION</scope>
    <source>
        <tissue evidence="16">Leaf</tissue>
    </source>
</reference>
<keyword evidence="9" id="KW-0325">Glycoprotein</keyword>
<dbReference type="GO" id="GO:0005975">
    <property type="term" value="P:carbohydrate metabolic process"/>
    <property type="evidence" value="ECO:0007669"/>
    <property type="project" value="InterPro"/>
</dbReference>
<keyword evidence="3" id="KW-0808">Transferase</keyword>
<dbReference type="InterPro" id="IPR001223">
    <property type="entry name" value="Glyco_hydro18_cat"/>
</dbReference>
<evidence type="ECO:0000259" key="14">
    <source>
        <dbReference type="PROSITE" id="PS51910"/>
    </source>
</evidence>
<evidence type="ECO:0000256" key="8">
    <source>
        <dbReference type="ARBA" id="ARBA00022840"/>
    </source>
</evidence>
<dbReference type="FunFam" id="1.10.510.10:FF:001964">
    <property type="entry name" value="Uncharacterized protein"/>
    <property type="match status" value="1"/>
</dbReference>
<sequence>MSNLLHVTRQKMASNDNRTLLFLVFSFLSLLQINSCIAQNVKGGYWFLGSGITASDIDSTLFTHLFCAFADLDASTNQVVISSSNAQSFATFTSDVQQKNPSVLTLLSIGGGGGGSIADNFASMASQSSSRKTFIDSSIALARSNGFHGLDLDWEYPDTDAKMANLALLLQEWRAAVAAEAASSGKDALLLSAAVYYRPHYWSPTDYPAAVMAANLDWINAMAYDFFGSWSSTTGPLAALYNPGNGLSGDDGVSAWIQAGMPAGQIVLGFPFYGRAFTLADANNHGYFAPITGTAISPDGSIVYNQITKYISQHSATTVYNSTVVSAYCYSGTTWITYDDTQTISTKVGYAKGRGLKGYFAWHVGGDDNWVLSQTAQEAIEDQQHRRWFWLVMLISIAIVVFFIFGLICYLQRRTLKSEGILGVIKGFSSRFKTMAHKVESPESGAPNLQAFHYATLRAATDNFSSENKLGEGGFGPVYKGKLPKGQDIAVKRLSKTSDQGLEEFKNEVVLTASLQHVNLVHLLGFCTDMEEKMLIYEYMPHRSLDFYLFDPTRKYLLDWEKRVHIIEGITQGLLYLQEYSNFTIIHRDLKASNVLLDKEMNPKISDFGMARIFRKGDLEANTGRIVGTYGYVPPEYARNGIYSMKLDVYSFGVLLLQIISGKRNTYGYGPNENLILLQYAYELWKEDKCMEFIDPSLDDSSSSCKLARCMQVALLCVQEEAGDRPSMLDVSSMLKNEASAVNSPKKPAFSIKKEEDEDDKCFPKEAIHSANGVSISELCPR</sequence>
<dbReference type="FunFam" id="3.30.200.20:FF:000951">
    <property type="entry name" value="Uncharacterized protein"/>
    <property type="match status" value="1"/>
</dbReference>
<dbReference type="GO" id="GO:0008061">
    <property type="term" value="F:chitin binding"/>
    <property type="evidence" value="ECO:0007669"/>
    <property type="project" value="InterPro"/>
</dbReference>
<dbReference type="Pfam" id="PF00704">
    <property type="entry name" value="Glyco_hydro_18"/>
    <property type="match status" value="1"/>
</dbReference>
<feature type="chain" id="PRO_5034804763" evidence="12">
    <location>
        <begin position="39"/>
        <end position="782"/>
    </location>
</feature>
<dbReference type="CDD" id="cd02879">
    <property type="entry name" value="GH18_plant_chitinase_class_V"/>
    <property type="match status" value="1"/>
</dbReference>
<feature type="signal peptide" evidence="12">
    <location>
        <begin position="1"/>
        <end position="38"/>
    </location>
</feature>
<feature type="transmembrane region" description="Helical" evidence="11">
    <location>
        <begin position="388"/>
        <end position="411"/>
    </location>
</feature>
<dbReference type="AlphaFoldDB" id="A0A8B8QJL6"/>
<dbReference type="InterPro" id="IPR008271">
    <property type="entry name" value="Ser/Thr_kinase_AS"/>
</dbReference>
<dbReference type="PANTHER" id="PTHR27002">
    <property type="entry name" value="RECEPTOR-LIKE SERINE/THREONINE-PROTEIN KINASE SD1-8"/>
    <property type="match status" value="1"/>
</dbReference>
<dbReference type="Proteomes" id="UP000827889">
    <property type="component" value="Chromosome 4"/>
</dbReference>
<dbReference type="SUPFAM" id="SSF56112">
    <property type="entry name" value="Protein kinase-like (PK-like)"/>
    <property type="match status" value="1"/>
</dbReference>
<evidence type="ECO:0000256" key="6">
    <source>
        <dbReference type="ARBA" id="ARBA00022777"/>
    </source>
</evidence>
<organism evidence="15 16">
    <name type="scientific">Rhodamnia argentea</name>
    <dbReference type="NCBI Taxonomy" id="178133"/>
    <lineage>
        <taxon>Eukaryota</taxon>
        <taxon>Viridiplantae</taxon>
        <taxon>Streptophyta</taxon>
        <taxon>Embryophyta</taxon>
        <taxon>Tracheophyta</taxon>
        <taxon>Spermatophyta</taxon>
        <taxon>Magnoliopsida</taxon>
        <taxon>eudicotyledons</taxon>
        <taxon>Gunneridae</taxon>
        <taxon>Pentapetalae</taxon>
        <taxon>rosids</taxon>
        <taxon>malvids</taxon>
        <taxon>Myrtales</taxon>
        <taxon>Myrtaceae</taxon>
        <taxon>Myrtoideae</taxon>
        <taxon>Myrteae</taxon>
        <taxon>Australasian group</taxon>
        <taxon>Rhodamnia</taxon>
    </lineage>
</organism>
<name>A0A8B8QJL6_9MYRT</name>
<dbReference type="SUPFAM" id="SSF51445">
    <property type="entry name" value="(Trans)glycosidases"/>
    <property type="match status" value="1"/>
</dbReference>
<dbReference type="SMART" id="SM00636">
    <property type="entry name" value="Glyco_18"/>
    <property type="match status" value="1"/>
</dbReference>
<evidence type="ECO:0000256" key="12">
    <source>
        <dbReference type="SAM" id="SignalP"/>
    </source>
</evidence>
<dbReference type="InterPro" id="IPR029070">
    <property type="entry name" value="Chitinase_insertion_sf"/>
</dbReference>
<dbReference type="GeneID" id="115752597"/>
<evidence type="ECO:0000256" key="11">
    <source>
        <dbReference type="SAM" id="Phobius"/>
    </source>
</evidence>
<evidence type="ECO:0000256" key="1">
    <source>
        <dbReference type="ARBA" id="ARBA00008682"/>
    </source>
</evidence>
<keyword evidence="11" id="KW-1133">Transmembrane helix</keyword>
<dbReference type="Gene3D" id="3.30.200.20">
    <property type="entry name" value="Phosphorylase Kinase, domain 1"/>
    <property type="match status" value="1"/>
</dbReference>
<evidence type="ECO:0000259" key="13">
    <source>
        <dbReference type="PROSITE" id="PS50011"/>
    </source>
</evidence>
<keyword evidence="7" id="KW-0378">Hydrolase</keyword>
<keyword evidence="11" id="KW-0472">Membrane</keyword>
<keyword evidence="6" id="KW-0418">Kinase</keyword>
<dbReference type="Pfam" id="PF07714">
    <property type="entry name" value="PK_Tyr_Ser-Thr"/>
    <property type="match status" value="1"/>
</dbReference>
<protein>
    <submittedName>
        <fullName evidence="16">G-type lectin S-receptor-like serine/threonine-protein kinase At1g67520 isoform X3</fullName>
    </submittedName>
</protein>
<dbReference type="PROSITE" id="PS51910">
    <property type="entry name" value="GH18_2"/>
    <property type="match status" value="1"/>
</dbReference>
<feature type="domain" description="GH18" evidence="14">
    <location>
        <begin position="40"/>
        <end position="383"/>
    </location>
</feature>
<dbReference type="FunFam" id="3.10.50.10:FF:000003">
    <property type="entry name" value="Class V chitinase CHIT5b"/>
    <property type="match status" value="1"/>
</dbReference>